<accession>A0A160T5P6</accession>
<keyword evidence="1" id="KW-0472">Membrane</keyword>
<evidence type="ECO:0000256" key="1">
    <source>
        <dbReference type="SAM" id="Phobius"/>
    </source>
</evidence>
<feature type="transmembrane region" description="Helical" evidence="1">
    <location>
        <begin position="103"/>
        <end position="126"/>
    </location>
</feature>
<feature type="transmembrane region" description="Helical" evidence="1">
    <location>
        <begin position="132"/>
        <end position="151"/>
    </location>
</feature>
<keyword evidence="1" id="KW-0812">Transmembrane</keyword>
<dbReference type="EMBL" id="LN890656">
    <property type="protein sequence ID" value="CUS05701.1"/>
    <property type="molecule type" value="Genomic_DNA"/>
</dbReference>
<keyword evidence="1" id="KW-1133">Transmembrane helix</keyword>
<reference evidence="2" key="1">
    <citation type="submission" date="2016-01" db="EMBL/GenBank/DDBJ databases">
        <authorList>
            <person name="Mcilroy J.S."/>
            <person name="Karst M S."/>
            <person name="Albertsen M."/>
        </authorList>
    </citation>
    <scope>NUCLEOTIDE SEQUENCE</scope>
    <source>
        <strain evidence="2">Cfx-K</strain>
    </source>
</reference>
<evidence type="ECO:0000313" key="2">
    <source>
        <dbReference type="EMBL" id="CUS05701.1"/>
    </source>
</evidence>
<evidence type="ECO:0000313" key="3">
    <source>
        <dbReference type="Proteomes" id="UP000215027"/>
    </source>
</evidence>
<protein>
    <submittedName>
        <fullName evidence="2">Uncharacterized protein</fullName>
    </submittedName>
</protein>
<organism evidence="2 3">
    <name type="scientific">Candidatus Promineifilum breve</name>
    <dbReference type="NCBI Taxonomy" id="1806508"/>
    <lineage>
        <taxon>Bacteria</taxon>
        <taxon>Bacillati</taxon>
        <taxon>Chloroflexota</taxon>
        <taxon>Ardenticatenia</taxon>
        <taxon>Candidatus Promineifilales</taxon>
        <taxon>Candidatus Promineifilaceae</taxon>
        <taxon>Candidatus Promineifilum</taxon>
    </lineage>
</organism>
<dbReference type="AlphaFoldDB" id="A0A160T5P6"/>
<feature type="transmembrane region" description="Helical" evidence="1">
    <location>
        <begin position="68"/>
        <end position="91"/>
    </location>
</feature>
<name>A0A160T5P6_9CHLR</name>
<dbReference type="Proteomes" id="UP000215027">
    <property type="component" value="Chromosome II"/>
</dbReference>
<sequence length="164" mass="18156">MQRFLHRLGVLPVLLLAAGLFALGALALDRIVNTIWLFDPNRLELTRAVVLQRVDAATLLAAANREALLAFMAAVIVAVTGLFMVPAYYLNKRFNPPELRDQPPVFLAVLRQSMFAGFWVAFCLWLQMNRTFGLAVALLAAAVLILFELVLQIRERAAAVAAPR</sequence>
<dbReference type="KEGG" id="pbf:CFX0092_B0167"/>
<proteinExistence type="predicted"/>
<keyword evidence="3" id="KW-1185">Reference proteome</keyword>
<dbReference type="RefSeq" id="WP_095045076.1">
    <property type="nucleotide sequence ID" value="NZ_LN890656.1"/>
</dbReference>
<gene>
    <name evidence="2" type="ORF">CFX0092_B0167</name>
</gene>